<feature type="repeat" description="ARM" evidence="7">
    <location>
        <begin position="446"/>
        <end position="488"/>
    </location>
</feature>
<dbReference type="GO" id="GO:0005737">
    <property type="term" value="C:cytoplasm"/>
    <property type="evidence" value="ECO:0000318"/>
    <property type="project" value="GO_Central"/>
</dbReference>
<dbReference type="SUPFAM" id="SSF48371">
    <property type="entry name" value="ARM repeat"/>
    <property type="match status" value="1"/>
</dbReference>
<gene>
    <name evidence="9" type="ORF">PRUPE_5G175800</name>
</gene>
<accession>A0A251PBI5</accession>
<dbReference type="AlphaFoldDB" id="A0A251PBI5"/>
<dbReference type="InterPro" id="IPR016024">
    <property type="entry name" value="ARM-type_fold"/>
</dbReference>
<evidence type="ECO:0000313" key="9">
    <source>
        <dbReference type="EMBL" id="ONI08400.1"/>
    </source>
</evidence>
<sequence length="711" mass="78627">MSLLPHQFYVQNQSSSVLSHTIASMAQKFDGCDRRILTFPAVRPCESISLATLLSSLIPLSRNICNFQSKHFATQRRNSREIIRQVSILLMFFEEIRDCNSVLSHSVILCLSELHLSFQKILFLLEDCTRDGARIWMLTKCEFLASHVRMIIRALATALDVLPLSLIDVDFEIKELVELVLRQSRKAEFEPDPDDKLASKRLLAILSQFEKGIEPDLNGVKRVLDYLQIKSWSECNMEIKFLEEEIAFSESSNCDETEVPFLSSLVGFMSYSRGVIFEALDDQNSANRVDARCSTETHFSCLNPEDFRCPISLELMLDPVTVSTGQTYDRSSIQKWLKAGNKLCPKTGERLTSTELVPNSILRKVIKKFYANNGISLSKSERQSRDISRTAAPGSPAAAEAMKFLSRFLSSRLAFGTNQQKNKAAYEIRLLAKSNIFNRSCLIKAGSVPPLLKLLCSTDASTQENAIAALLKLSKYASGKKLIMARGGLPSVLAVLEHGLSLEARQSAAATIFYLSSVKEYRKVIGETAEAIPALVELIKEGTTCGKKNAVVAIFGLLLLPENHQKVLEAGTVPLLVERLASSENTEQLINDTLAVLAMLAENVEGALAILHTTALHLITAILQTSSSQTAKEYCASTLLSLCINGGVEVVAVLAKDSSLMPRLFSLLTDGTAHASKKARSLIKIMHNFHETSSLRWMSSAAPRAQCIQER</sequence>
<dbReference type="InterPro" id="IPR058678">
    <property type="entry name" value="ARM_PUB"/>
</dbReference>
<feature type="domain" description="U-box" evidence="8">
    <location>
        <begin position="302"/>
        <end position="376"/>
    </location>
</feature>
<dbReference type="InterPro" id="IPR000225">
    <property type="entry name" value="Armadillo"/>
</dbReference>
<dbReference type="GO" id="GO:0016567">
    <property type="term" value="P:protein ubiquitination"/>
    <property type="evidence" value="ECO:0007669"/>
    <property type="project" value="UniProtKB-UniPathway"/>
</dbReference>
<evidence type="ECO:0000256" key="2">
    <source>
        <dbReference type="ARBA" id="ARBA00004906"/>
    </source>
</evidence>
<dbReference type="FunFam" id="1.25.10.10:FF:000485">
    <property type="entry name" value="RING-type E3 ubiquitin transferase"/>
    <property type="match status" value="1"/>
</dbReference>
<comment type="catalytic activity">
    <reaction evidence="1">
        <text>S-ubiquitinyl-[E2 ubiquitin-conjugating enzyme]-L-cysteine + [acceptor protein]-L-lysine = [E2 ubiquitin-conjugating enzyme]-L-cysteine + N(6)-ubiquitinyl-[acceptor protein]-L-lysine.</text>
        <dbReference type="EC" id="2.3.2.27"/>
    </reaction>
</comment>
<dbReference type="InterPro" id="IPR003613">
    <property type="entry name" value="Ubox_domain"/>
</dbReference>
<evidence type="ECO:0000256" key="5">
    <source>
        <dbReference type="ARBA" id="ARBA00022737"/>
    </source>
</evidence>
<proteinExistence type="predicted"/>
<dbReference type="SUPFAM" id="SSF57850">
    <property type="entry name" value="RING/U-box"/>
    <property type="match status" value="1"/>
</dbReference>
<dbReference type="Pfam" id="PF25368">
    <property type="entry name" value="PUB10_N"/>
    <property type="match status" value="1"/>
</dbReference>
<dbReference type="InterPro" id="IPR045210">
    <property type="entry name" value="RING-Ubox_PUB"/>
</dbReference>
<dbReference type="InterPro" id="IPR011989">
    <property type="entry name" value="ARM-like"/>
</dbReference>
<evidence type="ECO:0000256" key="3">
    <source>
        <dbReference type="ARBA" id="ARBA00012483"/>
    </source>
</evidence>
<protein>
    <recommendedName>
        <fullName evidence="3">RING-type E3 ubiquitin transferase</fullName>
        <ecNumber evidence="3">2.3.2.27</ecNumber>
    </recommendedName>
</protein>
<dbReference type="EMBL" id="CM007655">
    <property type="protein sequence ID" value="ONI08400.1"/>
    <property type="molecule type" value="Genomic_DNA"/>
</dbReference>
<evidence type="ECO:0000256" key="7">
    <source>
        <dbReference type="PROSITE-ProRule" id="PRU00259"/>
    </source>
</evidence>
<dbReference type="InterPro" id="IPR057623">
    <property type="entry name" value="PUB12-19-like_N"/>
</dbReference>
<dbReference type="GO" id="GO:0010029">
    <property type="term" value="P:regulation of seed germination"/>
    <property type="evidence" value="ECO:0007669"/>
    <property type="project" value="UniProtKB-ARBA"/>
</dbReference>
<dbReference type="Proteomes" id="UP000006882">
    <property type="component" value="Chromosome G5"/>
</dbReference>
<dbReference type="OrthoDB" id="10064100at2759"/>
<evidence type="ECO:0000256" key="4">
    <source>
        <dbReference type="ARBA" id="ARBA00022679"/>
    </source>
</evidence>
<dbReference type="PROSITE" id="PS51698">
    <property type="entry name" value="U_BOX"/>
    <property type="match status" value="1"/>
</dbReference>
<keyword evidence="10" id="KW-1185">Reference proteome</keyword>
<dbReference type="Gene3D" id="3.30.40.10">
    <property type="entry name" value="Zinc/RING finger domain, C3HC4 (zinc finger)"/>
    <property type="match status" value="1"/>
</dbReference>
<dbReference type="PANTHER" id="PTHR23315">
    <property type="entry name" value="U BOX DOMAIN-CONTAINING"/>
    <property type="match status" value="1"/>
</dbReference>
<dbReference type="GO" id="GO:0061630">
    <property type="term" value="F:ubiquitin protein ligase activity"/>
    <property type="evidence" value="ECO:0007669"/>
    <property type="project" value="UniProtKB-EC"/>
</dbReference>
<dbReference type="SMART" id="SM00504">
    <property type="entry name" value="Ubox"/>
    <property type="match status" value="1"/>
</dbReference>
<organism evidence="9 10">
    <name type="scientific">Prunus persica</name>
    <name type="common">Peach</name>
    <name type="synonym">Amygdalus persica</name>
    <dbReference type="NCBI Taxonomy" id="3760"/>
    <lineage>
        <taxon>Eukaryota</taxon>
        <taxon>Viridiplantae</taxon>
        <taxon>Streptophyta</taxon>
        <taxon>Embryophyta</taxon>
        <taxon>Tracheophyta</taxon>
        <taxon>Spermatophyta</taxon>
        <taxon>Magnoliopsida</taxon>
        <taxon>eudicotyledons</taxon>
        <taxon>Gunneridae</taxon>
        <taxon>Pentapetalae</taxon>
        <taxon>rosids</taxon>
        <taxon>fabids</taxon>
        <taxon>Rosales</taxon>
        <taxon>Rosaceae</taxon>
        <taxon>Amygdaloideae</taxon>
        <taxon>Amygdaleae</taxon>
        <taxon>Prunus</taxon>
    </lineage>
</organism>
<keyword evidence="6" id="KW-0833">Ubl conjugation pathway</keyword>
<feature type="repeat" description="ARM" evidence="7">
    <location>
        <begin position="571"/>
        <end position="615"/>
    </location>
</feature>
<dbReference type="PROSITE" id="PS50176">
    <property type="entry name" value="ARM_REPEAT"/>
    <property type="match status" value="2"/>
</dbReference>
<keyword evidence="4" id="KW-0808">Transferase</keyword>
<dbReference type="Gramene" id="ONI08400">
    <property type="protein sequence ID" value="ONI08400"/>
    <property type="gene ID" value="PRUPE_5G175800"/>
</dbReference>
<keyword evidence="5" id="KW-0677">Repeat</keyword>
<evidence type="ECO:0000256" key="1">
    <source>
        <dbReference type="ARBA" id="ARBA00000900"/>
    </source>
</evidence>
<dbReference type="InterPro" id="IPR013083">
    <property type="entry name" value="Znf_RING/FYVE/PHD"/>
</dbReference>
<dbReference type="Gene3D" id="1.25.10.10">
    <property type="entry name" value="Leucine-rich Repeat Variant"/>
    <property type="match status" value="1"/>
</dbReference>
<comment type="pathway">
    <text evidence="2">Protein modification; protein ubiquitination.</text>
</comment>
<name>A0A251PBI5_PRUPE</name>
<dbReference type="Pfam" id="PF25598">
    <property type="entry name" value="ARM_PUB"/>
    <property type="match status" value="1"/>
</dbReference>
<dbReference type="CDD" id="cd16664">
    <property type="entry name" value="RING-Ubox_PUB"/>
    <property type="match status" value="1"/>
</dbReference>
<evidence type="ECO:0000256" key="6">
    <source>
        <dbReference type="ARBA" id="ARBA00022786"/>
    </source>
</evidence>
<dbReference type="PANTHER" id="PTHR23315:SF116">
    <property type="entry name" value="RING-TYPE E3 UBIQUITIN TRANSFERASE"/>
    <property type="match status" value="1"/>
</dbReference>
<dbReference type="UniPathway" id="UPA00143"/>
<evidence type="ECO:0000313" key="10">
    <source>
        <dbReference type="Proteomes" id="UP000006882"/>
    </source>
</evidence>
<dbReference type="SMART" id="SM00185">
    <property type="entry name" value="ARM"/>
    <property type="match status" value="4"/>
</dbReference>
<dbReference type="Pfam" id="PF04564">
    <property type="entry name" value="U-box"/>
    <property type="match status" value="1"/>
</dbReference>
<reference evidence="9 10" key="1">
    <citation type="journal article" date="2013" name="Nat. Genet.">
        <title>The high-quality draft genome of peach (Prunus persica) identifies unique patterns of genetic diversity, domestication and genome evolution.</title>
        <authorList>
            <consortium name="International Peach Genome Initiative"/>
            <person name="Verde I."/>
            <person name="Abbott A.G."/>
            <person name="Scalabrin S."/>
            <person name="Jung S."/>
            <person name="Shu S."/>
            <person name="Marroni F."/>
            <person name="Zhebentyayeva T."/>
            <person name="Dettori M.T."/>
            <person name="Grimwood J."/>
            <person name="Cattonaro F."/>
            <person name="Zuccolo A."/>
            <person name="Rossini L."/>
            <person name="Jenkins J."/>
            <person name="Vendramin E."/>
            <person name="Meisel L.A."/>
            <person name="Decroocq V."/>
            <person name="Sosinski B."/>
            <person name="Prochnik S."/>
            <person name="Mitros T."/>
            <person name="Policriti A."/>
            <person name="Cipriani G."/>
            <person name="Dondini L."/>
            <person name="Ficklin S."/>
            <person name="Goodstein D.M."/>
            <person name="Xuan P."/>
            <person name="Del Fabbro C."/>
            <person name="Aramini V."/>
            <person name="Copetti D."/>
            <person name="Gonzalez S."/>
            <person name="Horner D.S."/>
            <person name="Falchi R."/>
            <person name="Lucas S."/>
            <person name="Mica E."/>
            <person name="Maldonado J."/>
            <person name="Lazzari B."/>
            <person name="Bielenberg D."/>
            <person name="Pirona R."/>
            <person name="Miculan M."/>
            <person name="Barakat A."/>
            <person name="Testolin R."/>
            <person name="Stella A."/>
            <person name="Tartarini S."/>
            <person name="Tonutti P."/>
            <person name="Arus P."/>
            <person name="Orellana A."/>
            <person name="Wells C."/>
            <person name="Main D."/>
            <person name="Vizzotto G."/>
            <person name="Silva H."/>
            <person name="Salamini F."/>
            <person name="Schmutz J."/>
            <person name="Morgante M."/>
            <person name="Rokhsar D.S."/>
        </authorList>
    </citation>
    <scope>NUCLEOTIDE SEQUENCE [LARGE SCALE GENOMIC DNA]</scope>
    <source>
        <strain evidence="10">cv. Nemared</strain>
    </source>
</reference>
<dbReference type="eggNOG" id="KOG0167">
    <property type="taxonomic scope" value="Eukaryota"/>
</dbReference>
<dbReference type="FunFam" id="3.30.40.10:FF:000442">
    <property type="entry name" value="RING-type E3 ubiquitin transferase"/>
    <property type="match status" value="1"/>
</dbReference>
<dbReference type="SMR" id="A0A251PBI5"/>
<dbReference type="GO" id="GO:0005634">
    <property type="term" value="C:nucleus"/>
    <property type="evidence" value="ECO:0000318"/>
    <property type="project" value="GO_Central"/>
</dbReference>
<evidence type="ECO:0000259" key="8">
    <source>
        <dbReference type="PROSITE" id="PS51698"/>
    </source>
</evidence>
<dbReference type="EC" id="2.3.2.27" evidence="3"/>